<proteinExistence type="predicted"/>
<dbReference type="RefSeq" id="WP_285661219.1">
    <property type="nucleotide sequence ID" value="NZ_BSTX01000001.1"/>
</dbReference>
<feature type="transmembrane region" description="Helical" evidence="5">
    <location>
        <begin position="77"/>
        <end position="95"/>
    </location>
</feature>
<dbReference type="PANTHER" id="PTHR23514">
    <property type="entry name" value="BYPASS OF STOP CODON PROTEIN 6"/>
    <property type="match status" value="1"/>
</dbReference>
<reference evidence="6" key="1">
    <citation type="submission" date="2023-03" db="EMBL/GenBank/DDBJ databases">
        <title>Actinorhabdospora filicis NBRC 111898.</title>
        <authorList>
            <person name="Ichikawa N."/>
            <person name="Sato H."/>
            <person name="Tonouchi N."/>
        </authorList>
    </citation>
    <scope>NUCLEOTIDE SEQUENCE</scope>
    <source>
        <strain evidence="6">NBRC 111898</strain>
    </source>
</reference>
<dbReference type="CDD" id="cd17393">
    <property type="entry name" value="MFS_MosC_like"/>
    <property type="match status" value="1"/>
</dbReference>
<dbReference type="Proteomes" id="UP001165079">
    <property type="component" value="Unassembled WGS sequence"/>
</dbReference>
<dbReference type="InterPro" id="IPR051788">
    <property type="entry name" value="MFS_Transporter"/>
</dbReference>
<feature type="transmembrane region" description="Helical" evidence="5">
    <location>
        <begin position="297"/>
        <end position="318"/>
    </location>
</feature>
<dbReference type="Gene3D" id="1.20.1250.20">
    <property type="entry name" value="MFS general substrate transporter like domains"/>
    <property type="match status" value="2"/>
</dbReference>
<evidence type="ECO:0000313" key="6">
    <source>
        <dbReference type="EMBL" id="GLZ76018.1"/>
    </source>
</evidence>
<protein>
    <submittedName>
        <fullName evidence="6">MFS transporter</fullName>
    </submittedName>
</protein>
<comment type="subcellular location">
    <subcellularLocation>
        <location evidence="1">Membrane</location>
        <topology evidence="1">Multi-pass membrane protein</topology>
    </subcellularLocation>
</comment>
<dbReference type="SUPFAM" id="SSF103473">
    <property type="entry name" value="MFS general substrate transporter"/>
    <property type="match status" value="1"/>
</dbReference>
<feature type="transmembrane region" description="Helical" evidence="5">
    <location>
        <begin position="330"/>
        <end position="348"/>
    </location>
</feature>
<gene>
    <name evidence="6" type="ORF">Afil01_08250</name>
</gene>
<feature type="transmembrane region" description="Helical" evidence="5">
    <location>
        <begin position="165"/>
        <end position="185"/>
    </location>
</feature>
<evidence type="ECO:0000256" key="1">
    <source>
        <dbReference type="ARBA" id="ARBA00004141"/>
    </source>
</evidence>
<evidence type="ECO:0000256" key="3">
    <source>
        <dbReference type="ARBA" id="ARBA00022989"/>
    </source>
</evidence>
<dbReference type="EMBL" id="BSTX01000001">
    <property type="protein sequence ID" value="GLZ76018.1"/>
    <property type="molecule type" value="Genomic_DNA"/>
</dbReference>
<keyword evidence="2 5" id="KW-0812">Transmembrane</keyword>
<feature type="transmembrane region" description="Helical" evidence="5">
    <location>
        <begin position="360"/>
        <end position="378"/>
    </location>
</feature>
<organism evidence="6 7">
    <name type="scientific">Actinorhabdospora filicis</name>
    <dbReference type="NCBI Taxonomy" id="1785913"/>
    <lineage>
        <taxon>Bacteria</taxon>
        <taxon>Bacillati</taxon>
        <taxon>Actinomycetota</taxon>
        <taxon>Actinomycetes</taxon>
        <taxon>Micromonosporales</taxon>
        <taxon>Micromonosporaceae</taxon>
        <taxon>Actinorhabdospora</taxon>
    </lineage>
</organism>
<dbReference type="GO" id="GO:0022857">
    <property type="term" value="F:transmembrane transporter activity"/>
    <property type="evidence" value="ECO:0007669"/>
    <property type="project" value="InterPro"/>
</dbReference>
<dbReference type="InterPro" id="IPR011701">
    <property type="entry name" value="MFS"/>
</dbReference>
<dbReference type="GO" id="GO:0016020">
    <property type="term" value="C:membrane"/>
    <property type="evidence" value="ECO:0007669"/>
    <property type="project" value="UniProtKB-SubCell"/>
</dbReference>
<keyword evidence="3 5" id="KW-1133">Transmembrane helix</keyword>
<sequence>MPPAPPGPSRTRLSISLGFLVHGVVAGTFASRVNWAEQHLGVTAGAFSVAFTCQAIGSLLAMSMATRLVHRFGVRGALRLSLPLWCAALPLPMLMPNLALFSATMLAVGVVLGVSIVSTNAMGVVVERHLGRSVMTGLHGLWSVGTLTGAGIGTLATWAGLDARIHMTAVALVIVPLAWISGRDLPAGREDATPDSPRRFAMPPRSVVAIGLVGLCSAFVEGASMNWSAIYLGDVTQASDAVATAGYACYVGAMSLSRMLGDLLVTRVGPGGTVRIGASLAGTGGVLVVLAPSPAVAIGGFVLIGFGSALTVPLAAAAGGRVGPSPARGVAGVMTFTSLAGLIGPSVIGRVGDLGTLRASFAVVTVVTVAVAVFATVLDRGRAPTAAEFTTAA</sequence>
<feature type="transmembrane region" description="Helical" evidence="5">
    <location>
        <begin position="42"/>
        <end position="65"/>
    </location>
</feature>
<feature type="transmembrane region" description="Helical" evidence="5">
    <location>
        <begin position="138"/>
        <end position="159"/>
    </location>
</feature>
<feature type="transmembrane region" description="Helical" evidence="5">
    <location>
        <begin position="272"/>
        <end position="291"/>
    </location>
</feature>
<accession>A0A9W6SHC7</accession>
<evidence type="ECO:0000256" key="4">
    <source>
        <dbReference type="ARBA" id="ARBA00023136"/>
    </source>
</evidence>
<keyword evidence="7" id="KW-1185">Reference proteome</keyword>
<feature type="transmembrane region" description="Helical" evidence="5">
    <location>
        <begin position="206"/>
        <end position="229"/>
    </location>
</feature>
<dbReference type="PANTHER" id="PTHR23514:SF13">
    <property type="entry name" value="INNER MEMBRANE PROTEIN YBJJ"/>
    <property type="match status" value="1"/>
</dbReference>
<dbReference type="Pfam" id="PF07690">
    <property type="entry name" value="MFS_1"/>
    <property type="match status" value="1"/>
</dbReference>
<evidence type="ECO:0000256" key="5">
    <source>
        <dbReference type="SAM" id="Phobius"/>
    </source>
</evidence>
<dbReference type="InterPro" id="IPR036259">
    <property type="entry name" value="MFS_trans_sf"/>
</dbReference>
<comment type="caution">
    <text evidence="6">The sequence shown here is derived from an EMBL/GenBank/DDBJ whole genome shotgun (WGS) entry which is preliminary data.</text>
</comment>
<feature type="transmembrane region" description="Helical" evidence="5">
    <location>
        <begin position="101"/>
        <end position="126"/>
    </location>
</feature>
<dbReference type="AlphaFoldDB" id="A0A9W6SHC7"/>
<evidence type="ECO:0000313" key="7">
    <source>
        <dbReference type="Proteomes" id="UP001165079"/>
    </source>
</evidence>
<evidence type="ECO:0000256" key="2">
    <source>
        <dbReference type="ARBA" id="ARBA00022692"/>
    </source>
</evidence>
<keyword evidence="4 5" id="KW-0472">Membrane</keyword>
<name>A0A9W6SHC7_9ACTN</name>